<dbReference type="InterPro" id="IPR002302">
    <property type="entry name" value="Leu-tRNA-ligase"/>
</dbReference>
<keyword evidence="2 9" id="KW-0963">Cytoplasm</keyword>
<reference evidence="15 16" key="1">
    <citation type="submission" date="2018-11" db="EMBL/GenBank/DDBJ databases">
        <title>Flavobacterium sp. nov., YIM 102701-2 draft genome.</title>
        <authorList>
            <person name="Li G."/>
            <person name="Jiang Y."/>
        </authorList>
    </citation>
    <scope>NUCLEOTIDE SEQUENCE [LARGE SCALE GENOMIC DNA]</scope>
    <source>
        <strain evidence="15 16">YIM 102701-2</strain>
    </source>
</reference>
<feature type="domain" description="Methionyl/Leucyl tRNA synthetase" evidence="13">
    <location>
        <begin position="38"/>
        <end position="164"/>
    </location>
</feature>
<dbReference type="FunFam" id="1.10.730.10:FF:000011">
    <property type="entry name" value="Leucine--tRNA ligase chloroplastic/mitochondrial"/>
    <property type="match status" value="1"/>
</dbReference>
<dbReference type="InterPro" id="IPR009008">
    <property type="entry name" value="Val/Leu/Ile-tRNA-synth_edit"/>
</dbReference>
<feature type="domain" description="Methionyl/Valyl/Leucyl/Isoleucyl-tRNA synthetase anticodon-binding" evidence="12">
    <location>
        <begin position="856"/>
        <end position="972"/>
    </location>
</feature>
<dbReference type="Pfam" id="PF09334">
    <property type="entry name" value="tRNA-synt_1g"/>
    <property type="match status" value="1"/>
</dbReference>
<evidence type="ECO:0000313" key="15">
    <source>
        <dbReference type="EMBL" id="RRJ93312.1"/>
    </source>
</evidence>
<dbReference type="PRINTS" id="PR00985">
    <property type="entry name" value="TRNASYNTHLEU"/>
</dbReference>
<dbReference type="Gene3D" id="1.10.730.10">
    <property type="entry name" value="Isoleucyl-tRNA Synthetase, Domain 1"/>
    <property type="match status" value="1"/>
</dbReference>
<dbReference type="InterPro" id="IPR009080">
    <property type="entry name" value="tRNAsynth_Ia_anticodon-bd"/>
</dbReference>
<feature type="binding site" evidence="9">
    <location>
        <position position="786"/>
    </location>
    <ligand>
        <name>ATP</name>
        <dbReference type="ChEBI" id="CHEBI:30616"/>
    </ligand>
</feature>
<accession>A0A3P3WDT2</accession>
<evidence type="ECO:0000256" key="7">
    <source>
        <dbReference type="ARBA" id="ARBA00023146"/>
    </source>
</evidence>
<proteinExistence type="inferred from homology"/>
<comment type="catalytic activity">
    <reaction evidence="8 9">
        <text>tRNA(Leu) + L-leucine + ATP = L-leucyl-tRNA(Leu) + AMP + diphosphate</text>
        <dbReference type="Rhea" id="RHEA:11688"/>
        <dbReference type="Rhea" id="RHEA-COMP:9613"/>
        <dbReference type="Rhea" id="RHEA-COMP:9622"/>
        <dbReference type="ChEBI" id="CHEBI:30616"/>
        <dbReference type="ChEBI" id="CHEBI:33019"/>
        <dbReference type="ChEBI" id="CHEBI:57427"/>
        <dbReference type="ChEBI" id="CHEBI:78442"/>
        <dbReference type="ChEBI" id="CHEBI:78494"/>
        <dbReference type="ChEBI" id="CHEBI:456215"/>
        <dbReference type="EC" id="6.1.1.4"/>
    </reaction>
</comment>
<evidence type="ECO:0000256" key="1">
    <source>
        <dbReference type="ARBA" id="ARBA00005594"/>
    </source>
</evidence>
<dbReference type="InterPro" id="IPR015413">
    <property type="entry name" value="Methionyl/Leucyl_tRNA_Synth"/>
</dbReference>
<dbReference type="Gene3D" id="3.90.740.10">
    <property type="entry name" value="Valyl/Leucyl/Isoleucyl-tRNA synthetase, editing domain"/>
    <property type="match status" value="1"/>
</dbReference>
<dbReference type="Proteomes" id="UP000275719">
    <property type="component" value="Unassembled WGS sequence"/>
</dbReference>
<dbReference type="OrthoDB" id="9810365at2"/>
<organism evidence="15 16">
    <name type="scientific">Paenimyroides tangerinum</name>
    <dbReference type="NCBI Taxonomy" id="2488728"/>
    <lineage>
        <taxon>Bacteria</taxon>
        <taxon>Pseudomonadati</taxon>
        <taxon>Bacteroidota</taxon>
        <taxon>Flavobacteriia</taxon>
        <taxon>Flavobacteriales</taxon>
        <taxon>Flavobacteriaceae</taxon>
        <taxon>Paenimyroides</taxon>
    </lineage>
</organism>
<dbReference type="EMBL" id="RQVQ01000001">
    <property type="protein sequence ID" value="RRJ93312.1"/>
    <property type="molecule type" value="Genomic_DNA"/>
</dbReference>
<evidence type="ECO:0000256" key="9">
    <source>
        <dbReference type="HAMAP-Rule" id="MF_00049"/>
    </source>
</evidence>
<feature type="short sequence motif" description="'KMSKS' region" evidence="9">
    <location>
        <begin position="783"/>
        <end position="787"/>
    </location>
</feature>
<gene>
    <name evidence="9" type="primary">leuS</name>
    <name evidence="15" type="ORF">EG240_00665</name>
</gene>
<comment type="subcellular location">
    <subcellularLocation>
        <location evidence="9">Cytoplasm</location>
    </subcellularLocation>
</comment>
<dbReference type="EC" id="6.1.1.4" evidence="9"/>
<evidence type="ECO:0000256" key="3">
    <source>
        <dbReference type="ARBA" id="ARBA00022598"/>
    </source>
</evidence>
<dbReference type="InterPro" id="IPR025709">
    <property type="entry name" value="Leu_tRNA-synth_edit"/>
</dbReference>
<dbReference type="InterPro" id="IPR014729">
    <property type="entry name" value="Rossmann-like_a/b/a_fold"/>
</dbReference>
<dbReference type="RefSeq" id="WP_125016371.1">
    <property type="nucleotide sequence ID" value="NZ_RQVQ01000001.1"/>
</dbReference>
<dbReference type="SUPFAM" id="SSF47323">
    <property type="entry name" value="Anticodon-binding domain of a subclass of class I aminoacyl-tRNA synthetases"/>
    <property type="match status" value="1"/>
</dbReference>
<dbReference type="SUPFAM" id="SSF52374">
    <property type="entry name" value="Nucleotidylyl transferase"/>
    <property type="match status" value="1"/>
</dbReference>
<feature type="domain" description="Aminoacyl-tRNA synthetase class Ia" evidence="11">
    <location>
        <begin position="782"/>
        <end position="809"/>
    </location>
</feature>
<dbReference type="GO" id="GO:0002161">
    <property type="term" value="F:aminoacyl-tRNA deacylase activity"/>
    <property type="evidence" value="ECO:0007669"/>
    <property type="project" value="InterPro"/>
</dbReference>
<dbReference type="SUPFAM" id="SSF50677">
    <property type="entry name" value="ValRS/IleRS/LeuRS editing domain"/>
    <property type="match status" value="1"/>
</dbReference>
<protein>
    <recommendedName>
        <fullName evidence="9">Leucine--tRNA ligase</fullName>
        <ecNumber evidence="9">6.1.1.4</ecNumber>
    </recommendedName>
    <alternativeName>
        <fullName evidence="9">Leucyl-tRNA synthetase</fullName>
        <shortName evidence="9">LeuRS</shortName>
    </alternativeName>
</protein>
<dbReference type="CDD" id="cd07958">
    <property type="entry name" value="Anticodon_Ia_Leu_BEm"/>
    <property type="match status" value="1"/>
</dbReference>
<comment type="caution">
    <text evidence="9">Lacks conserved residue(s) required for the propagation of feature annotation.</text>
</comment>
<sequence>MKYNPNEIEAKWQKYWNDNQTFKAKNDSDKPKYYVLDMFPYPSGAGLHVGHPLGYIASDIYSRFKRHQGFNVLHPQGYDSFGLPAEQYAIQTGQHPAITTETNINRYREQLDKIGFSFDWSREVRTSTPEYYKHTQWIFIQLFNSWYNKVTDKAESICTLIDIFSKEGNTNVQAVCDDNIIAFTAEQWNAFSKDEQEKILLQYRLTYLAETEVNWCPALGTVLANDEIINGVSERGGHPVIRKKMTQWSMRISAYAERLLQGLEVIDWSESIKESQRNWIGKSVGASVKFKVKSQKSKDVTDFEPSTSDYIEVFTTRPDTIFGVTFMTLAPEHDLVSKITTPEQKEAVEAYVLATAKRSERERMADVKTISGVFTGAYAEHPFTKEPIPVWIGDYVLVGYGTGAVMAVPCGDERDYAFANFFKGTEGMPEIKNIFNQDISDAAFGEKSGFELVNSDFLNGLDYKEGTKKAIEQLEAIGAGKAKVNYRLRDAVFSRQRYWGEPFPVYYVNGLPKMIDAKHLPIVLPEVEKYLPTEDGQPPLGNASVWAWDTVNNKVVENTLIDNETIFSLELNTMPGWAGSSWYWLRYMDADNKVDFASQDAISYWDSVDLYIGGSEHATGHLLYSRFWNKFLKDRGFVIADEPFKKLINQGMILGMSAYAYQLMISVLVQEPSEVMIEVPNVKVFVTKEIYDSVLRGEENVDFEKLKQDIISMYKEKGILSAVWQDVTPKFINRKISLELINETTNVLNIDKLRNSDLYRDISSAIFVGNKNGEYQVGREVEKMSKSFYNVVNPDDIVEEYGADTLRLYEMFLGPLEQAKPWNTAGITGVSGFLKKLWKLYADDNGVVIVDEEPTKEMYKSLHKTIKKVTEDIENFSFNTSVSQFMICVNELTQQKCHHKAILEPLAILVSPYAPHIAEELWNMLGNEGSISEVAFPIFDASYLVESSKEYPVSFNGKMRFKIELPLDLTAEQIQEIIMNDERTIAQLDGKEPKKIVIVPGKIINIAGF</sequence>
<evidence type="ECO:0000259" key="11">
    <source>
        <dbReference type="Pfam" id="PF00133"/>
    </source>
</evidence>
<feature type="domain" description="Leucyl-tRNA synthetase editing" evidence="14">
    <location>
        <begin position="277"/>
        <end position="474"/>
    </location>
</feature>
<dbReference type="HAMAP" id="MF_00049_B">
    <property type="entry name" value="Leu_tRNA_synth_B"/>
    <property type="match status" value="1"/>
</dbReference>
<dbReference type="InterPro" id="IPR002300">
    <property type="entry name" value="aa-tRNA-synth_Ia"/>
</dbReference>
<evidence type="ECO:0000256" key="4">
    <source>
        <dbReference type="ARBA" id="ARBA00022741"/>
    </source>
</evidence>
<dbReference type="Pfam" id="PF08264">
    <property type="entry name" value="Anticodon_1"/>
    <property type="match status" value="1"/>
</dbReference>
<evidence type="ECO:0000256" key="10">
    <source>
        <dbReference type="RuleBase" id="RU363035"/>
    </source>
</evidence>
<dbReference type="FunFam" id="3.40.50.620:FF:000060">
    <property type="entry name" value="Leucine--tRNA ligase"/>
    <property type="match status" value="1"/>
</dbReference>
<evidence type="ECO:0000256" key="8">
    <source>
        <dbReference type="ARBA" id="ARBA00047469"/>
    </source>
</evidence>
<dbReference type="PANTHER" id="PTHR43740:SF2">
    <property type="entry name" value="LEUCINE--TRNA LIGASE, MITOCHONDRIAL"/>
    <property type="match status" value="1"/>
</dbReference>
<evidence type="ECO:0000256" key="5">
    <source>
        <dbReference type="ARBA" id="ARBA00022840"/>
    </source>
</evidence>
<dbReference type="FunFam" id="3.40.50.620:FF:000056">
    <property type="entry name" value="Leucine--tRNA ligase"/>
    <property type="match status" value="1"/>
</dbReference>
<keyword evidence="16" id="KW-1185">Reference proteome</keyword>
<comment type="caution">
    <text evidence="15">The sequence shown here is derived from an EMBL/GenBank/DDBJ whole genome shotgun (WGS) entry which is preliminary data.</text>
</comment>
<dbReference type="GO" id="GO:0005524">
    <property type="term" value="F:ATP binding"/>
    <property type="evidence" value="ECO:0007669"/>
    <property type="project" value="UniProtKB-UniRule"/>
</dbReference>
<keyword evidence="7 9" id="KW-0030">Aminoacyl-tRNA synthetase</keyword>
<evidence type="ECO:0000259" key="13">
    <source>
        <dbReference type="Pfam" id="PF09334"/>
    </source>
</evidence>
<evidence type="ECO:0000259" key="12">
    <source>
        <dbReference type="Pfam" id="PF08264"/>
    </source>
</evidence>
<dbReference type="InterPro" id="IPR013155">
    <property type="entry name" value="M/V/L/I-tRNA-synth_anticd-bd"/>
</dbReference>
<evidence type="ECO:0000256" key="2">
    <source>
        <dbReference type="ARBA" id="ARBA00022490"/>
    </source>
</evidence>
<evidence type="ECO:0000313" key="16">
    <source>
        <dbReference type="Proteomes" id="UP000275719"/>
    </source>
</evidence>
<keyword evidence="5 9" id="KW-0067">ATP-binding</keyword>
<dbReference type="PROSITE" id="PS00178">
    <property type="entry name" value="AA_TRNA_LIGASE_I"/>
    <property type="match status" value="1"/>
</dbReference>
<dbReference type="GO" id="GO:0006429">
    <property type="term" value="P:leucyl-tRNA aminoacylation"/>
    <property type="evidence" value="ECO:0007669"/>
    <property type="project" value="UniProtKB-UniRule"/>
</dbReference>
<dbReference type="Pfam" id="PF00133">
    <property type="entry name" value="tRNA-synt_1"/>
    <property type="match status" value="1"/>
</dbReference>
<dbReference type="PANTHER" id="PTHR43740">
    <property type="entry name" value="LEUCYL-TRNA SYNTHETASE"/>
    <property type="match status" value="1"/>
</dbReference>
<dbReference type="GO" id="GO:0004823">
    <property type="term" value="F:leucine-tRNA ligase activity"/>
    <property type="evidence" value="ECO:0007669"/>
    <property type="project" value="UniProtKB-UniRule"/>
</dbReference>
<evidence type="ECO:0000259" key="14">
    <source>
        <dbReference type="Pfam" id="PF13603"/>
    </source>
</evidence>
<comment type="similarity">
    <text evidence="1 9 10">Belongs to the class-I aminoacyl-tRNA synthetase family.</text>
</comment>
<dbReference type="AlphaFoldDB" id="A0A3P3WDT2"/>
<dbReference type="Gene3D" id="3.40.50.620">
    <property type="entry name" value="HUPs"/>
    <property type="match status" value="3"/>
</dbReference>
<keyword evidence="6 9" id="KW-0648">Protein biosynthesis</keyword>
<dbReference type="Pfam" id="PF13603">
    <property type="entry name" value="tRNA-synt_1_2"/>
    <property type="match status" value="1"/>
</dbReference>
<keyword evidence="3 9" id="KW-0436">Ligase</keyword>
<dbReference type="InterPro" id="IPR001412">
    <property type="entry name" value="aa-tRNA-synth_I_CS"/>
</dbReference>
<dbReference type="GO" id="GO:0005829">
    <property type="term" value="C:cytosol"/>
    <property type="evidence" value="ECO:0007669"/>
    <property type="project" value="TreeGrafter"/>
</dbReference>
<evidence type="ECO:0000256" key="6">
    <source>
        <dbReference type="ARBA" id="ARBA00022917"/>
    </source>
</evidence>
<keyword evidence="4 9" id="KW-0547">Nucleotide-binding</keyword>
<name>A0A3P3WDT2_9FLAO</name>